<dbReference type="KEGG" id="mff:MFFC18_05540"/>
<dbReference type="RefSeq" id="WP_075084692.1">
    <property type="nucleotide sequence ID" value="NZ_CP042912.1"/>
</dbReference>
<feature type="transmembrane region" description="Helical" evidence="1">
    <location>
        <begin position="462"/>
        <end position="487"/>
    </location>
</feature>
<keyword evidence="3" id="KW-1185">Reference proteome</keyword>
<proteinExistence type="predicted"/>
<dbReference type="OrthoDB" id="245256at2"/>
<dbReference type="AlphaFoldDB" id="A0A5B9PC19"/>
<feature type="transmembrane region" description="Helical" evidence="1">
    <location>
        <begin position="144"/>
        <end position="163"/>
    </location>
</feature>
<feature type="transmembrane region" description="Helical" evidence="1">
    <location>
        <begin position="346"/>
        <end position="367"/>
    </location>
</feature>
<feature type="transmembrane region" description="Helical" evidence="1">
    <location>
        <begin position="430"/>
        <end position="450"/>
    </location>
</feature>
<feature type="transmembrane region" description="Helical" evidence="1">
    <location>
        <begin position="313"/>
        <end position="334"/>
    </location>
</feature>
<name>A0A5B9PC19_9BACT</name>
<protein>
    <submittedName>
        <fullName evidence="2">Uncharacterized protein</fullName>
    </submittedName>
</protein>
<feature type="transmembrane region" description="Helical" evidence="1">
    <location>
        <begin position="63"/>
        <end position="86"/>
    </location>
</feature>
<reference evidence="2 3" key="1">
    <citation type="submission" date="2019-08" db="EMBL/GenBank/DDBJ databases">
        <title>Deep-cultivation of Planctomycetes and their phenomic and genomic characterization uncovers novel biology.</title>
        <authorList>
            <person name="Wiegand S."/>
            <person name="Jogler M."/>
            <person name="Boedeker C."/>
            <person name="Pinto D."/>
            <person name="Vollmers J."/>
            <person name="Rivas-Marin E."/>
            <person name="Kohn T."/>
            <person name="Peeters S.H."/>
            <person name="Heuer A."/>
            <person name="Rast P."/>
            <person name="Oberbeckmann S."/>
            <person name="Bunk B."/>
            <person name="Jeske O."/>
            <person name="Meyerdierks A."/>
            <person name="Storesund J.E."/>
            <person name="Kallscheuer N."/>
            <person name="Luecker S."/>
            <person name="Lage O.M."/>
            <person name="Pohl T."/>
            <person name="Merkel B.J."/>
            <person name="Hornburger P."/>
            <person name="Mueller R.-W."/>
            <person name="Bruemmer F."/>
            <person name="Labrenz M."/>
            <person name="Spormann A.M."/>
            <person name="Op den Camp H."/>
            <person name="Overmann J."/>
            <person name="Amann R."/>
            <person name="Jetten M.S.M."/>
            <person name="Mascher T."/>
            <person name="Medema M.H."/>
            <person name="Devos D.P."/>
            <person name="Kaster A.-K."/>
            <person name="Ovreas L."/>
            <person name="Rohde M."/>
            <person name="Galperin M.Y."/>
            <person name="Jogler C."/>
        </authorList>
    </citation>
    <scope>NUCLEOTIDE SEQUENCE [LARGE SCALE GENOMIC DNA]</scope>
    <source>
        <strain evidence="2 3">FC18</strain>
    </source>
</reference>
<dbReference type="Proteomes" id="UP000322214">
    <property type="component" value="Chromosome"/>
</dbReference>
<keyword evidence="1" id="KW-1133">Transmembrane helix</keyword>
<evidence type="ECO:0000256" key="1">
    <source>
        <dbReference type="SAM" id="Phobius"/>
    </source>
</evidence>
<evidence type="ECO:0000313" key="2">
    <source>
        <dbReference type="EMBL" id="QEG20703.1"/>
    </source>
</evidence>
<sequence length="547" mass="59758">MNLSQFLALMRLRFQLSLNQIRKGGRVNSILYSIASVGILLFAVTSFVSAIGIGASWMSGREVSSILVIWNAIVLGFLVMWCFYVLNRLQQNDVISIDKLLHLPMTFQGAFLLNYLSTFANFTLLAIAPVMLGLAIAMPIARGWTSAIAIPLTLAFLFMVTAITYQLRSWLAEKMENKRTSGILMAVLPLACIGIFIGGVQLTESRSFLGTLKSVPLGWVPSGIVNAESGNWFSGLLGTLAMSAIGCASLFFAYRSSLRKFTGEESGSARKQASVSNRNWLDSKMFTSLPYVSDPVSVIAMGTMQNLRRAPEVFAAVVPVVVLAVFGSPYLMGWEGYVIPDWIASFLQPGLIAVALLGFPAFLFSSFSYDRDGFRSFILSPVERKDILLGKNIAIGIPTVLLGWITMVVLQCFIPVGTFWFLGSLISLPASYLLLCIVGNAISIFFAVGLKRGSMQPVNARVIPVVALYVGILAGPFLAMTPTWMALSIAQLAETISGFPMSLLYVALALLSLAVSWLLYHKSLIEFGKWLWRKESEILPTVANIPE</sequence>
<feature type="transmembrane region" description="Helical" evidence="1">
    <location>
        <begin position="30"/>
        <end position="57"/>
    </location>
</feature>
<keyword evidence="1" id="KW-0472">Membrane</keyword>
<keyword evidence="1" id="KW-0812">Transmembrane</keyword>
<dbReference type="EMBL" id="CP042912">
    <property type="protein sequence ID" value="QEG20703.1"/>
    <property type="molecule type" value="Genomic_DNA"/>
</dbReference>
<accession>A0A5B9PC19</accession>
<feature type="transmembrane region" description="Helical" evidence="1">
    <location>
        <begin position="232"/>
        <end position="254"/>
    </location>
</feature>
<feature type="transmembrane region" description="Helical" evidence="1">
    <location>
        <begin position="183"/>
        <end position="202"/>
    </location>
</feature>
<feature type="transmembrane region" description="Helical" evidence="1">
    <location>
        <begin position="107"/>
        <end position="138"/>
    </location>
</feature>
<organism evidence="2 3">
    <name type="scientific">Mariniblastus fucicola</name>
    <dbReference type="NCBI Taxonomy" id="980251"/>
    <lineage>
        <taxon>Bacteria</taxon>
        <taxon>Pseudomonadati</taxon>
        <taxon>Planctomycetota</taxon>
        <taxon>Planctomycetia</taxon>
        <taxon>Pirellulales</taxon>
        <taxon>Pirellulaceae</taxon>
        <taxon>Mariniblastus</taxon>
    </lineage>
</organism>
<feature type="transmembrane region" description="Helical" evidence="1">
    <location>
        <begin position="499"/>
        <end position="520"/>
    </location>
</feature>
<dbReference type="STRING" id="980251.GCA_001642875_02261"/>
<gene>
    <name evidence="2" type="ORF">MFFC18_05540</name>
</gene>
<evidence type="ECO:0000313" key="3">
    <source>
        <dbReference type="Proteomes" id="UP000322214"/>
    </source>
</evidence>